<accession>A0A1W1Z6J3</accession>
<name>A0A1W1Z6J3_9FLAO</name>
<dbReference type="AlphaFoldDB" id="A0A1W1Z6J3"/>
<keyword evidence="3" id="KW-1185">Reference proteome</keyword>
<dbReference type="SUPFAM" id="SSF51735">
    <property type="entry name" value="NAD(P)-binding Rossmann-fold domains"/>
    <property type="match status" value="1"/>
</dbReference>
<dbReference type="EMBL" id="FWXO01000001">
    <property type="protein sequence ID" value="SMC43548.1"/>
    <property type="molecule type" value="Genomic_DNA"/>
</dbReference>
<dbReference type="PANTHER" id="PTHR43000">
    <property type="entry name" value="DTDP-D-GLUCOSE 4,6-DEHYDRATASE-RELATED"/>
    <property type="match status" value="1"/>
</dbReference>
<evidence type="ECO:0000313" key="2">
    <source>
        <dbReference type="EMBL" id="SMC43548.1"/>
    </source>
</evidence>
<dbReference type="Proteomes" id="UP000192360">
    <property type="component" value="Unassembled WGS sequence"/>
</dbReference>
<dbReference type="InterPro" id="IPR013120">
    <property type="entry name" value="FAR_NAD-bd"/>
</dbReference>
<dbReference type="OrthoDB" id="9807212at2"/>
<dbReference type="RefSeq" id="WP_084060438.1">
    <property type="nucleotide sequence ID" value="NZ_FWXO01000001.1"/>
</dbReference>
<proteinExistence type="predicted"/>
<gene>
    <name evidence="2" type="ORF">SAMN05660703_1172</name>
</gene>
<dbReference type="Pfam" id="PF07993">
    <property type="entry name" value="NAD_binding_4"/>
    <property type="match status" value="1"/>
</dbReference>
<dbReference type="InterPro" id="IPR036291">
    <property type="entry name" value="NAD(P)-bd_dom_sf"/>
</dbReference>
<dbReference type="STRING" id="504486.SAMN05660703_1172"/>
<sequence length="368" mass="41999">MNILLTGATGTLGSRILYSLLEQRFDAIEQIYLPVRKKATLTPEKRIENVISSDFATEFIKKNRAAVLNKIVVIDADEFLIPETFLGTKNRIDYFIHSAGFVNLSTDPKAKKEIFKENLKFTKDIFNAFYKHINKFVYISTAFASGNIGGLIQNDYSQLTSENYRNHYEASKHASEKFLTEAGKEKNIPVQILRPSVLGGNILEHPNYFISKYMVFYLFAKFFNSVTTDDQVRITTTQTTGLNIIPTDYAAQVIAKVISTEIEQLNIVHSQETNMMNGIAKILEVVGFNNFSFTEELINVKTGFSSKLEAFYYETIGVHLHPYMTSKASEWDTTLLESILPIPKYDLEDYLSETVLFAKAKNFRNQKW</sequence>
<evidence type="ECO:0000313" key="3">
    <source>
        <dbReference type="Proteomes" id="UP000192360"/>
    </source>
</evidence>
<feature type="domain" description="Thioester reductase (TE)" evidence="1">
    <location>
        <begin position="5"/>
        <end position="254"/>
    </location>
</feature>
<organism evidence="2 3">
    <name type="scientific">Cellulophaga tyrosinoxydans</name>
    <dbReference type="NCBI Taxonomy" id="504486"/>
    <lineage>
        <taxon>Bacteria</taxon>
        <taxon>Pseudomonadati</taxon>
        <taxon>Bacteroidota</taxon>
        <taxon>Flavobacteriia</taxon>
        <taxon>Flavobacteriales</taxon>
        <taxon>Flavobacteriaceae</taxon>
        <taxon>Cellulophaga</taxon>
    </lineage>
</organism>
<evidence type="ECO:0000259" key="1">
    <source>
        <dbReference type="Pfam" id="PF07993"/>
    </source>
</evidence>
<reference evidence="3" key="1">
    <citation type="submission" date="2017-04" db="EMBL/GenBank/DDBJ databases">
        <authorList>
            <person name="Varghese N."/>
            <person name="Submissions S."/>
        </authorList>
    </citation>
    <scope>NUCLEOTIDE SEQUENCE [LARGE SCALE GENOMIC DNA]</scope>
    <source>
        <strain evidence="3">DSM 21164</strain>
    </source>
</reference>
<protein>
    <submittedName>
        <fullName evidence="2">Nucleoside-diphosphate-sugar epimerase</fullName>
    </submittedName>
</protein>
<dbReference type="Gene3D" id="3.40.50.720">
    <property type="entry name" value="NAD(P)-binding Rossmann-like Domain"/>
    <property type="match status" value="1"/>
</dbReference>